<evidence type="ECO:0000313" key="10">
    <source>
        <dbReference type="Proteomes" id="UP000269793"/>
    </source>
</evidence>
<evidence type="ECO:0000313" key="9">
    <source>
        <dbReference type="EMBL" id="AYO43309.1"/>
    </source>
</evidence>
<dbReference type="Pfam" id="PF04934">
    <property type="entry name" value="Med6"/>
    <property type="match status" value="1"/>
</dbReference>
<keyword evidence="8" id="KW-0010">Activator</keyword>
<evidence type="ECO:0000256" key="2">
    <source>
        <dbReference type="ARBA" id="ARBA00007526"/>
    </source>
</evidence>
<dbReference type="GO" id="GO:0003712">
    <property type="term" value="F:transcription coregulator activity"/>
    <property type="evidence" value="ECO:0007669"/>
    <property type="project" value="InterPro"/>
</dbReference>
<dbReference type="EMBL" id="CP033151">
    <property type="protein sequence ID" value="AYO43309.1"/>
    <property type="molecule type" value="Genomic_DNA"/>
</dbReference>
<keyword evidence="6 8" id="KW-0539">Nucleus</keyword>
<dbReference type="Gene3D" id="3.10.450.580">
    <property type="entry name" value="Mediator complex, subunit Med6"/>
    <property type="match status" value="1"/>
</dbReference>
<dbReference type="GO" id="GO:0016592">
    <property type="term" value="C:mediator complex"/>
    <property type="evidence" value="ECO:0007669"/>
    <property type="project" value="InterPro"/>
</dbReference>
<protein>
    <recommendedName>
        <fullName evidence="3 8">Mediator of RNA polymerase II transcription subunit 6</fullName>
    </recommendedName>
    <alternativeName>
        <fullName evidence="7 8">Mediator complex subunit 6</fullName>
    </alternativeName>
</protein>
<dbReference type="VEuPathDB" id="FungiDB:DNF11_2359"/>
<evidence type="ECO:0000256" key="1">
    <source>
        <dbReference type="ARBA" id="ARBA00004123"/>
    </source>
</evidence>
<keyword evidence="4 8" id="KW-0805">Transcription regulation</keyword>
<dbReference type="AlphaFoldDB" id="A0A3G2S7S7"/>
<organism evidence="9 10">
    <name type="scientific">Malassezia restricta (strain ATCC 96810 / NBRC 103918 / CBS 7877)</name>
    <name type="common">Seborrheic dermatitis infection agent</name>
    <dbReference type="NCBI Taxonomy" id="425264"/>
    <lineage>
        <taxon>Eukaryota</taxon>
        <taxon>Fungi</taxon>
        <taxon>Dikarya</taxon>
        <taxon>Basidiomycota</taxon>
        <taxon>Ustilaginomycotina</taxon>
        <taxon>Malasseziomycetes</taxon>
        <taxon>Malasseziales</taxon>
        <taxon>Malasseziaceae</taxon>
        <taxon>Malassezia</taxon>
    </lineage>
</organism>
<sequence length="194" mass="22216">MASTEPFDVNLLHVQWKNPEYLAFLSAQKGGVNAGQSVLDASNVMEYFSTSPFYDRRSNNEHVRMQSAVLVNQALMSAHQLGTDAMQNVANMLETELKRFTGLEFALVHARPPVCFVIHKRWRHSPDKVDKPLASYYIINDCIYQAPDIYTILSTRLQSSIKGLHSTLREQREHRSTFSPRRGHYGRFLTMDPT</sequence>
<keyword evidence="5 8" id="KW-0804">Transcription</keyword>
<evidence type="ECO:0000256" key="6">
    <source>
        <dbReference type="ARBA" id="ARBA00023242"/>
    </source>
</evidence>
<evidence type="ECO:0000256" key="4">
    <source>
        <dbReference type="ARBA" id="ARBA00023015"/>
    </source>
</evidence>
<evidence type="ECO:0000256" key="5">
    <source>
        <dbReference type="ARBA" id="ARBA00023163"/>
    </source>
</evidence>
<accession>A0A3G2S7S7</accession>
<gene>
    <name evidence="8 9" type="primary">MED6</name>
    <name evidence="9" type="ORF">DNF11_2359</name>
</gene>
<dbReference type="STRING" id="425264.A0A3G2S7S7"/>
<dbReference type="OrthoDB" id="344220at2759"/>
<dbReference type="PANTHER" id="PTHR13104">
    <property type="entry name" value="MED-6-RELATED"/>
    <property type="match status" value="1"/>
</dbReference>
<comment type="function">
    <text evidence="8">Component of the Mediator complex, a coactivator involved in the regulated transcription of nearly all RNA polymerase II-dependent genes. Mediator functions as a bridge to convey information from gene-specific regulatory proteins to the basal RNA polymerase II transcription machinery. Mediator is recruited to promoters by direct interactions with regulatory proteins and serves as a scaffold for the assembly of a functional preinitiation complex with RNA polymerase II and the general transcription factors.</text>
</comment>
<evidence type="ECO:0000256" key="8">
    <source>
        <dbReference type="RuleBase" id="RU364143"/>
    </source>
</evidence>
<dbReference type="InterPro" id="IPR007018">
    <property type="entry name" value="Mediator_Med6"/>
</dbReference>
<reference evidence="9 10" key="1">
    <citation type="submission" date="2018-10" db="EMBL/GenBank/DDBJ databases">
        <title>Complete genome sequence of Malassezia restricta CBS 7877.</title>
        <authorList>
            <person name="Morand S.C."/>
            <person name="Bertignac M."/>
            <person name="Iltis A."/>
            <person name="Kolder I."/>
            <person name="Pirovano W."/>
            <person name="Jourdain R."/>
            <person name="Clavaud C."/>
        </authorList>
    </citation>
    <scope>NUCLEOTIDE SEQUENCE [LARGE SCALE GENOMIC DNA]</scope>
    <source>
        <strain evidence="9 10">CBS 7877</strain>
    </source>
</reference>
<comment type="similarity">
    <text evidence="2 8">Belongs to the Mediator complex subunit 6 family.</text>
</comment>
<name>A0A3G2S7S7_MALR7</name>
<keyword evidence="10" id="KW-1185">Reference proteome</keyword>
<comment type="subunit">
    <text evidence="8">Component of the Mediator complex.</text>
</comment>
<dbReference type="GO" id="GO:0006357">
    <property type="term" value="P:regulation of transcription by RNA polymerase II"/>
    <property type="evidence" value="ECO:0007669"/>
    <property type="project" value="InterPro"/>
</dbReference>
<comment type="subcellular location">
    <subcellularLocation>
        <location evidence="1 8">Nucleus</location>
    </subcellularLocation>
</comment>
<evidence type="ECO:0000256" key="3">
    <source>
        <dbReference type="ARBA" id="ARBA00020634"/>
    </source>
</evidence>
<dbReference type="InterPro" id="IPR038566">
    <property type="entry name" value="Mediator_Med6_sf"/>
</dbReference>
<evidence type="ECO:0000256" key="7">
    <source>
        <dbReference type="ARBA" id="ARBA00031259"/>
    </source>
</evidence>
<dbReference type="Proteomes" id="UP000269793">
    <property type="component" value="Chromosome IV"/>
</dbReference>
<proteinExistence type="inferred from homology"/>